<gene>
    <name evidence="1" type="ORF">DET61_11643</name>
</gene>
<sequence length="65" mass="7413">MYRYSEIVISCEGLGELVLFRSVSNARAQLYRRSIANRTMFGAKPKLRDVTSSRPKQTGLLQSNF</sequence>
<evidence type="ECO:0000313" key="1">
    <source>
        <dbReference type="EMBL" id="RCW64002.1"/>
    </source>
</evidence>
<comment type="caution">
    <text evidence="1">The sequence shown here is derived from an EMBL/GenBank/DDBJ whole genome shotgun (WGS) entry which is preliminary data.</text>
</comment>
<name>A0A368X7M2_MARNT</name>
<organism evidence="1 2">
    <name type="scientific">Marinobacter nauticus</name>
    <name type="common">Marinobacter hydrocarbonoclasticus</name>
    <name type="synonym">Marinobacter aquaeolei</name>
    <dbReference type="NCBI Taxonomy" id="2743"/>
    <lineage>
        <taxon>Bacteria</taxon>
        <taxon>Pseudomonadati</taxon>
        <taxon>Pseudomonadota</taxon>
        <taxon>Gammaproteobacteria</taxon>
        <taxon>Pseudomonadales</taxon>
        <taxon>Marinobacteraceae</taxon>
        <taxon>Marinobacter</taxon>
    </lineage>
</organism>
<dbReference type="AlphaFoldDB" id="A0A368X7M2"/>
<proteinExistence type="predicted"/>
<dbReference type="Proteomes" id="UP000253647">
    <property type="component" value="Unassembled WGS sequence"/>
</dbReference>
<protein>
    <submittedName>
        <fullName evidence="1">Uncharacterized protein</fullName>
    </submittedName>
</protein>
<reference evidence="1 2" key="1">
    <citation type="submission" date="2018-07" db="EMBL/GenBank/DDBJ databases">
        <title>Freshwater and sediment microbial communities from various areas in North America, analyzing microbe dynamics in response to fracking.</title>
        <authorList>
            <person name="Lamendella R."/>
        </authorList>
    </citation>
    <scope>NUCLEOTIDE SEQUENCE [LARGE SCALE GENOMIC DNA]</scope>
    <source>
        <strain evidence="1 2">105B</strain>
    </source>
</reference>
<evidence type="ECO:0000313" key="2">
    <source>
        <dbReference type="Proteomes" id="UP000253647"/>
    </source>
</evidence>
<dbReference type="EMBL" id="QPJI01000016">
    <property type="protein sequence ID" value="RCW64002.1"/>
    <property type="molecule type" value="Genomic_DNA"/>
</dbReference>
<accession>A0A368X7M2</accession>